<comment type="subcellular location">
    <subcellularLocation>
        <location evidence="1">Nucleus</location>
    </subcellularLocation>
</comment>
<evidence type="ECO:0000256" key="2">
    <source>
        <dbReference type="ARBA" id="ARBA00023242"/>
    </source>
</evidence>
<sequence length="592" mass="67673">MASCSQKANLLGKRKPEDGFGTELVLKKHKEKFEEKETEARVELLSDEANSVTVETEPILKGIREEKETAIGFFDEIKGRVELLENEANLISVEGLDEGPEEAAELKKTLFVAHLPPQTKIRDIIRFFNDVGQVVRVLLQATHKGKCVGEGFVEFASANQAKKALEKKKNEYLHKRKIFLDVAHKGALCLPPKYCIDHKVWYQEDYLQQESLRIQENPKFSEEATVLFIANLSPQTTKILHIINFLEDVGDVVSVRLIVNHEGKHVGYGFVEFASANQAKKALENKNGEYLHDHKIFLMKRRSAFYCYICNLSLFFFLRVVLIHFACYMQAVATVRNKTICITHFSGQTKISDIINFFKDVGQVVHVRLIVNPKIKHVRLGFVEFASANEAEKALEKNGEYLYDRDIFLDFVEEATYTILSRHCVDHKVWYEDYLQRESLLIEEHAVAETPDFVEDVNLMKTTVFFATVSMKKENCSMSNIINIFKCVGEVVRVRLIVDDWGESLGCGFVEFASAEEAKKAVQEKSGCAIYVKVAEKAPYLFRPKCNLADLAEKLWYEDKLRREGFGLPSKSELRKEEAVFCGKKITFSDKD</sequence>
<keyword evidence="3" id="KW-0694">RNA-binding</keyword>
<dbReference type="AlphaFoldDB" id="A0A3P6A7V9"/>
<dbReference type="SUPFAM" id="SSF54928">
    <property type="entry name" value="RNA-binding domain, RBD"/>
    <property type="match status" value="3"/>
</dbReference>
<keyword evidence="4" id="KW-1133">Transmembrane helix</keyword>
<evidence type="ECO:0000256" key="1">
    <source>
        <dbReference type="ARBA" id="ARBA00004123"/>
    </source>
</evidence>
<feature type="domain" description="RRM" evidence="5">
    <location>
        <begin position="338"/>
        <end position="414"/>
    </location>
</feature>
<dbReference type="PANTHER" id="PTHR13952">
    <property type="entry name" value="U1 SMALL NUCLEAR RIBONUCLEOPROTEIN 70 KD"/>
    <property type="match status" value="1"/>
</dbReference>
<dbReference type="PANTHER" id="PTHR13952:SF21">
    <property type="entry name" value="POLYNUCLEOTIDE ADENYLYLTRANSFERASE DOMAIN_RNA RECOGNITION MOTIF PROTEIN-RELATED"/>
    <property type="match status" value="1"/>
</dbReference>
<dbReference type="Pfam" id="PF00076">
    <property type="entry name" value="RRM_1"/>
    <property type="match status" value="4"/>
</dbReference>
<protein>
    <recommendedName>
        <fullName evidence="5">RRM domain-containing protein</fullName>
    </recommendedName>
</protein>
<dbReference type="InterPro" id="IPR000504">
    <property type="entry name" value="RRM_dom"/>
</dbReference>
<keyword evidence="2" id="KW-0539">Nucleus</keyword>
<keyword evidence="4" id="KW-0472">Membrane</keyword>
<dbReference type="SMART" id="SM00360">
    <property type="entry name" value="RRM"/>
    <property type="match status" value="4"/>
</dbReference>
<evidence type="ECO:0000259" key="5">
    <source>
        <dbReference type="PROSITE" id="PS50102"/>
    </source>
</evidence>
<feature type="domain" description="RRM" evidence="5">
    <location>
        <begin position="225"/>
        <end position="303"/>
    </location>
</feature>
<reference evidence="6" key="1">
    <citation type="submission" date="2018-11" db="EMBL/GenBank/DDBJ databases">
        <authorList>
            <consortium name="Genoscope - CEA"/>
            <person name="William W."/>
        </authorList>
    </citation>
    <scope>NUCLEOTIDE SEQUENCE</scope>
</reference>
<dbReference type="GO" id="GO:0003723">
    <property type="term" value="F:RNA binding"/>
    <property type="evidence" value="ECO:0007669"/>
    <property type="project" value="UniProtKB-UniRule"/>
</dbReference>
<gene>
    <name evidence="6" type="ORF">BRAA02T06793Z</name>
</gene>
<proteinExistence type="predicted"/>
<dbReference type="InterPro" id="IPR012677">
    <property type="entry name" value="Nucleotide-bd_a/b_plait_sf"/>
</dbReference>
<dbReference type="InterPro" id="IPR051183">
    <property type="entry name" value="U1_U11-U12_snRNP_70-35kDa"/>
</dbReference>
<evidence type="ECO:0000256" key="4">
    <source>
        <dbReference type="SAM" id="Phobius"/>
    </source>
</evidence>
<keyword evidence="4" id="KW-0812">Transmembrane</keyword>
<dbReference type="PROSITE" id="PS50102">
    <property type="entry name" value="RRM"/>
    <property type="match status" value="4"/>
</dbReference>
<accession>A0A3P6A7V9</accession>
<feature type="domain" description="RRM" evidence="5">
    <location>
        <begin position="462"/>
        <end position="537"/>
    </location>
</feature>
<name>A0A3P6A7V9_BRACM</name>
<feature type="domain" description="RRM" evidence="5">
    <location>
        <begin position="108"/>
        <end position="185"/>
    </location>
</feature>
<evidence type="ECO:0000256" key="3">
    <source>
        <dbReference type="PROSITE-ProRule" id="PRU00176"/>
    </source>
</evidence>
<feature type="transmembrane region" description="Helical" evidence="4">
    <location>
        <begin position="305"/>
        <end position="326"/>
    </location>
</feature>
<evidence type="ECO:0000313" key="6">
    <source>
        <dbReference type="EMBL" id="VDC88382.1"/>
    </source>
</evidence>
<dbReference type="CDD" id="cd00590">
    <property type="entry name" value="RRM_SF"/>
    <property type="match status" value="3"/>
</dbReference>
<dbReference type="Gene3D" id="3.30.70.330">
    <property type="match status" value="4"/>
</dbReference>
<dbReference type="InterPro" id="IPR035979">
    <property type="entry name" value="RBD_domain_sf"/>
</dbReference>
<organism evidence="6">
    <name type="scientific">Brassica campestris</name>
    <name type="common">Field mustard</name>
    <dbReference type="NCBI Taxonomy" id="3711"/>
    <lineage>
        <taxon>Eukaryota</taxon>
        <taxon>Viridiplantae</taxon>
        <taxon>Streptophyta</taxon>
        <taxon>Embryophyta</taxon>
        <taxon>Tracheophyta</taxon>
        <taxon>Spermatophyta</taxon>
        <taxon>Magnoliopsida</taxon>
        <taxon>eudicotyledons</taxon>
        <taxon>Gunneridae</taxon>
        <taxon>Pentapetalae</taxon>
        <taxon>rosids</taxon>
        <taxon>malvids</taxon>
        <taxon>Brassicales</taxon>
        <taxon>Brassicaceae</taxon>
        <taxon>Brassiceae</taxon>
        <taxon>Brassica</taxon>
    </lineage>
</organism>
<dbReference type="EMBL" id="LR031573">
    <property type="protein sequence ID" value="VDC88382.1"/>
    <property type="molecule type" value="Genomic_DNA"/>
</dbReference>
<dbReference type="GO" id="GO:0005634">
    <property type="term" value="C:nucleus"/>
    <property type="evidence" value="ECO:0007669"/>
    <property type="project" value="UniProtKB-SubCell"/>
</dbReference>